<accession>A0A0F9NJX8</accession>
<dbReference type="Pfam" id="PF03109">
    <property type="entry name" value="ABC1"/>
    <property type="match status" value="1"/>
</dbReference>
<comment type="similarity">
    <text evidence="1">Belongs to the protein kinase superfamily. ADCK protein kinase family.</text>
</comment>
<dbReference type="EMBL" id="LAZR01004049">
    <property type="protein sequence ID" value="KKN12277.1"/>
    <property type="molecule type" value="Genomic_DNA"/>
</dbReference>
<dbReference type="AlphaFoldDB" id="A0A0F9NJX8"/>
<feature type="domain" description="ABC1 atypical kinase-like" evidence="3">
    <location>
        <begin position="89"/>
        <end position="333"/>
    </location>
</feature>
<keyword evidence="2" id="KW-1133">Transmembrane helix</keyword>
<evidence type="ECO:0000256" key="2">
    <source>
        <dbReference type="SAM" id="Phobius"/>
    </source>
</evidence>
<dbReference type="SUPFAM" id="SSF56112">
    <property type="entry name" value="Protein kinase-like (PK-like)"/>
    <property type="match status" value="1"/>
</dbReference>
<dbReference type="PANTHER" id="PTHR10566:SF113">
    <property type="entry name" value="PROTEIN ACTIVITY OF BC1 COMPLEX KINASE 7, CHLOROPLASTIC"/>
    <property type="match status" value="1"/>
</dbReference>
<evidence type="ECO:0000256" key="1">
    <source>
        <dbReference type="ARBA" id="ARBA00009670"/>
    </source>
</evidence>
<evidence type="ECO:0000259" key="3">
    <source>
        <dbReference type="Pfam" id="PF03109"/>
    </source>
</evidence>
<feature type="transmembrane region" description="Helical" evidence="2">
    <location>
        <begin position="518"/>
        <end position="536"/>
    </location>
</feature>
<dbReference type="CDD" id="cd05121">
    <property type="entry name" value="ABC1_ADCK3-like"/>
    <property type="match status" value="1"/>
</dbReference>
<feature type="transmembrane region" description="Helical" evidence="2">
    <location>
        <begin position="493"/>
        <end position="512"/>
    </location>
</feature>
<reference evidence="4" key="1">
    <citation type="journal article" date="2015" name="Nature">
        <title>Complex archaea that bridge the gap between prokaryotes and eukaryotes.</title>
        <authorList>
            <person name="Spang A."/>
            <person name="Saw J.H."/>
            <person name="Jorgensen S.L."/>
            <person name="Zaremba-Niedzwiedzka K."/>
            <person name="Martijn J."/>
            <person name="Lind A.E."/>
            <person name="van Eijk R."/>
            <person name="Schleper C."/>
            <person name="Guy L."/>
            <person name="Ettema T.J."/>
        </authorList>
    </citation>
    <scope>NUCLEOTIDE SEQUENCE</scope>
</reference>
<keyword evidence="2" id="KW-0812">Transmembrane</keyword>
<keyword evidence="2" id="KW-0472">Membrane</keyword>
<sequence>MAKIKRTRRIRIFAFLFLGIVRDFYKETRLARRHGLNTARKRMARRHRKRAIQLRNTALKMGGVLIKLGQFFSSRVDVMPEEYIEELAKLQDMVPPVDFEEIKSLIEDEFGKPLDKIFKTFEPESKAAASLAQVHFATLPDSTEVAVKVQRPNIEKLIDIDLATFSYLMDGVERFTSFGKKVDISRIVTEFERTLGDELDFIREGNNAERFRVNFKDTDNIFIPKTYEKFSTNKVLTLERVGGIKISDYEALEKNGIDRSKVAQEVAQSYFKQVLEDGFFHADPHPGNLFALKGPIINFVDFGMVGEISEEIKANLRDLIVAVGVKDVDRIVSAFIKLGFLRRGAGSYSVKNAIKWMLDNYSSITTNTLSIEDIEEINEDLKKIMRDEPFTIPAEYAFLGRAIGTLHGLTIGLDPNFDIVDSITPYVKNITVNETQNAAQIILKETVGIFKTLVAMPQKIEELLSSASKGTLKVKVDAKDIVRSLDRIYTSQINMALSMISTVFVLASIFLLNLGFRVESYIGFSLGLILVVYLIFGGRRKRKKYF</sequence>
<comment type="caution">
    <text evidence="4">The sequence shown here is derived from an EMBL/GenBank/DDBJ whole genome shotgun (WGS) entry which is preliminary data.</text>
</comment>
<proteinExistence type="inferred from homology"/>
<evidence type="ECO:0000313" key="4">
    <source>
        <dbReference type="EMBL" id="KKN12277.1"/>
    </source>
</evidence>
<dbReference type="InterPro" id="IPR004147">
    <property type="entry name" value="ABC1_dom"/>
</dbReference>
<dbReference type="InterPro" id="IPR011009">
    <property type="entry name" value="Kinase-like_dom_sf"/>
</dbReference>
<gene>
    <name evidence="4" type="ORF">LCGC14_1018050</name>
</gene>
<organism evidence="4">
    <name type="scientific">marine sediment metagenome</name>
    <dbReference type="NCBI Taxonomy" id="412755"/>
    <lineage>
        <taxon>unclassified sequences</taxon>
        <taxon>metagenomes</taxon>
        <taxon>ecological metagenomes</taxon>
    </lineage>
</organism>
<dbReference type="PANTHER" id="PTHR10566">
    <property type="entry name" value="CHAPERONE-ACTIVITY OF BC1 COMPLEX CABC1 -RELATED"/>
    <property type="match status" value="1"/>
</dbReference>
<name>A0A0F9NJX8_9ZZZZ</name>
<dbReference type="InterPro" id="IPR050154">
    <property type="entry name" value="UbiB_kinase"/>
</dbReference>
<protein>
    <recommendedName>
        <fullName evidence="3">ABC1 atypical kinase-like domain-containing protein</fullName>
    </recommendedName>
</protein>